<dbReference type="FunFam" id="1.20.1510.10:FF:000005">
    <property type="entry name" value="Putative Cation diffusion facilitator 1"/>
    <property type="match status" value="1"/>
</dbReference>
<feature type="transmembrane region" description="Helical" evidence="7">
    <location>
        <begin position="283"/>
        <end position="304"/>
    </location>
</feature>
<evidence type="ECO:0000256" key="2">
    <source>
        <dbReference type="ARBA" id="ARBA00022448"/>
    </source>
</evidence>
<feature type="region of interest" description="Disordered" evidence="6">
    <location>
        <begin position="1"/>
        <end position="50"/>
    </location>
</feature>
<reference evidence="9 10" key="1">
    <citation type="submission" date="2017-04" db="EMBL/GenBank/DDBJ databases">
        <title>Draft genome of the yeast Clavispora lusitaniae type strain CBS 6936.</title>
        <authorList>
            <person name="Durrens P."/>
            <person name="Klopp C."/>
            <person name="Biteau N."/>
            <person name="Fitton-Ouhabi V."/>
            <person name="Dementhon K."/>
            <person name="Accoceberry I."/>
            <person name="Sherman D.J."/>
            <person name="Noel T."/>
        </authorList>
    </citation>
    <scope>NUCLEOTIDE SEQUENCE [LARGE SCALE GENOMIC DNA]</scope>
    <source>
        <strain evidence="9 10">CBS 6936</strain>
    </source>
</reference>
<dbReference type="PANTHER" id="PTHR43840:SF4">
    <property type="entry name" value="CDF DIVALENT METAL CATION TRANSPORTER (EUROFUNG)"/>
    <property type="match status" value="1"/>
</dbReference>
<dbReference type="SUPFAM" id="SSF160240">
    <property type="entry name" value="Cation efflux protein cytoplasmic domain-like"/>
    <property type="match status" value="1"/>
</dbReference>
<feature type="domain" description="Cation efflux protein transmembrane" evidence="8">
    <location>
        <begin position="257"/>
        <end position="454"/>
    </location>
</feature>
<evidence type="ECO:0000313" key="9">
    <source>
        <dbReference type="EMBL" id="OVF08264.1"/>
    </source>
</evidence>
<feature type="transmembrane region" description="Helical" evidence="7">
    <location>
        <begin position="255"/>
        <end position="277"/>
    </location>
</feature>
<comment type="caution">
    <text evidence="9">The sequence shown here is derived from an EMBL/GenBank/DDBJ whole genome shotgun (WGS) entry which is preliminary data.</text>
</comment>
<dbReference type="PANTHER" id="PTHR43840">
    <property type="entry name" value="MITOCHONDRIAL METAL TRANSPORTER 1-RELATED"/>
    <property type="match status" value="1"/>
</dbReference>
<dbReference type="AlphaFoldDB" id="A0AA91PZF4"/>
<dbReference type="OMA" id="ATREYYI"/>
<gene>
    <name evidence="9" type="ORF">A9F13_09g02046</name>
</gene>
<feature type="compositionally biased region" description="Basic and acidic residues" evidence="6">
    <location>
        <begin position="12"/>
        <end position="21"/>
    </location>
</feature>
<proteinExistence type="predicted"/>
<dbReference type="InterPro" id="IPR027469">
    <property type="entry name" value="Cation_efflux_TMD_sf"/>
</dbReference>
<evidence type="ECO:0000313" key="10">
    <source>
        <dbReference type="Proteomes" id="UP000195602"/>
    </source>
</evidence>
<evidence type="ECO:0000256" key="7">
    <source>
        <dbReference type="SAM" id="Phobius"/>
    </source>
</evidence>
<dbReference type="GO" id="GO:0030003">
    <property type="term" value="P:intracellular monoatomic cation homeostasis"/>
    <property type="evidence" value="ECO:0007669"/>
    <property type="project" value="UniProtKB-ARBA"/>
</dbReference>
<comment type="subcellular location">
    <subcellularLocation>
        <location evidence="1">Membrane</location>
        <topology evidence="1">Multi-pass membrane protein</topology>
    </subcellularLocation>
</comment>
<keyword evidence="5 7" id="KW-0472">Membrane</keyword>
<feature type="transmembrane region" description="Helical" evidence="7">
    <location>
        <begin position="325"/>
        <end position="346"/>
    </location>
</feature>
<evidence type="ECO:0000256" key="6">
    <source>
        <dbReference type="SAM" id="MobiDB-lite"/>
    </source>
</evidence>
<dbReference type="GO" id="GO:0016020">
    <property type="term" value="C:membrane"/>
    <property type="evidence" value="ECO:0007669"/>
    <property type="project" value="UniProtKB-SubCell"/>
</dbReference>
<protein>
    <submittedName>
        <fullName evidence="9">Cation diffusion facilitator family transporter</fullName>
    </submittedName>
</protein>
<evidence type="ECO:0000256" key="5">
    <source>
        <dbReference type="ARBA" id="ARBA00023136"/>
    </source>
</evidence>
<keyword evidence="3 7" id="KW-0812">Transmembrane</keyword>
<dbReference type="EMBL" id="LYUB02000009">
    <property type="protein sequence ID" value="OVF08264.1"/>
    <property type="molecule type" value="Genomic_DNA"/>
</dbReference>
<dbReference type="Pfam" id="PF01545">
    <property type="entry name" value="Cation_efflux"/>
    <property type="match status" value="1"/>
</dbReference>
<evidence type="ECO:0000259" key="8">
    <source>
        <dbReference type="Pfam" id="PF01545"/>
    </source>
</evidence>
<accession>A0AA91PZF4</accession>
<dbReference type="InterPro" id="IPR058533">
    <property type="entry name" value="Cation_efflux_TM"/>
</dbReference>
<keyword evidence="2" id="KW-0813">Transport</keyword>
<dbReference type="NCBIfam" id="TIGR01297">
    <property type="entry name" value="CDF"/>
    <property type="match status" value="1"/>
</dbReference>
<keyword evidence="4 7" id="KW-1133">Transmembrane helix</keyword>
<dbReference type="SUPFAM" id="SSF161111">
    <property type="entry name" value="Cation efflux protein transmembrane domain-like"/>
    <property type="match status" value="1"/>
</dbReference>
<sequence length="549" mass="61902">MSESDSYSFQRQSKEHPKRSESQPLLDGLDKIGQYYGNQNQNQNARPGRQSSISALDLLRNEPPPQQNSRPFLQTILSGGYTVSNPNSSSLDVNQYAFQDGASMASMDLESNSGWSSHRRLNILSVLRPEKLIGKFIPLTNWSDKIKKNPERIRNKGLREFYQEQNVLLLRYQEIDRLLDYGKIHLNMLSTYKDSGNSISNTTGCDEGMSNNLLGSTEMEQSLSKSRFNDLPGNINEGGQFLGYNKEESSQEIRVAILVNFFINFLLLIGKTLISFMTSSLSVVASLVDSVLDFLSTFIIYIANKLSETNNWRTKFTYPIGRKKLEPLGILIFSVIIIISFFQVGLESAKRLLLSTRETRVAVKVGREATAVMISTIVAKIACWWWCSLNKSSSVQALAQDAMTDIIFNSVSLVVPTLGYYLDTWWLDPAGALSLSLYVIVSWSITAFEHVDNLTGTSADPLDYKVVLYLAYRFAECIKQITSLKVYHVGDNVNVEIDLVFNTDDYDLSFKDAHDIAEALQYAIETLPMVERAFVHIDYMEGNFKGHLN</sequence>
<dbReference type="Gene3D" id="1.20.1510.10">
    <property type="entry name" value="Cation efflux protein transmembrane domain"/>
    <property type="match status" value="1"/>
</dbReference>
<evidence type="ECO:0000256" key="3">
    <source>
        <dbReference type="ARBA" id="ARBA00022692"/>
    </source>
</evidence>
<dbReference type="GO" id="GO:0008324">
    <property type="term" value="F:monoatomic cation transmembrane transporter activity"/>
    <property type="evidence" value="ECO:0007669"/>
    <property type="project" value="InterPro"/>
</dbReference>
<dbReference type="KEGG" id="clus:A9F13_09g02046"/>
<dbReference type="Proteomes" id="UP000195602">
    <property type="component" value="Unassembled WGS sequence"/>
</dbReference>
<dbReference type="InterPro" id="IPR036837">
    <property type="entry name" value="Cation_efflux_CTD_sf"/>
</dbReference>
<evidence type="ECO:0000256" key="1">
    <source>
        <dbReference type="ARBA" id="ARBA00004141"/>
    </source>
</evidence>
<evidence type="ECO:0000256" key="4">
    <source>
        <dbReference type="ARBA" id="ARBA00022989"/>
    </source>
</evidence>
<dbReference type="GO" id="GO:0098771">
    <property type="term" value="P:inorganic ion homeostasis"/>
    <property type="evidence" value="ECO:0007669"/>
    <property type="project" value="UniProtKB-ARBA"/>
</dbReference>
<name>A0AA91PZF4_CLALS</name>
<organism evidence="9 10">
    <name type="scientific">Clavispora lusitaniae</name>
    <name type="common">Candida lusitaniae</name>
    <dbReference type="NCBI Taxonomy" id="36911"/>
    <lineage>
        <taxon>Eukaryota</taxon>
        <taxon>Fungi</taxon>
        <taxon>Dikarya</taxon>
        <taxon>Ascomycota</taxon>
        <taxon>Saccharomycotina</taxon>
        <taxon>Pichiomycetes</taxon>
        <taxon>Metschnikowiaceae</taxon>
        <taxon>Clavispora</taxon>
    </lineage>
</organism>
<feature type="compositionally biased region" description="Polar residues" evidence="6">
    <location>
        <begin position="1"/>
        <end position="11"/>
    </location>
</feature>
<dbReference type="Gene3D" id="3.30.70.1350">
    <property type="entry name" value="Cation efflux protein, cytoplasmic domain"/>
    <property type="match status" value="1"/>
</dbReference>
<dbReference type="InterPro" id="IPR002524">
    <property type="entry name" value="Cation_efflux"/>
</dbReference>
<dbReference type="InterPro" id="IPR050291">
    <property type="entry name" value="CDF_Transporter"/>
</dbReference>
<feature type="compositionally biased region" description="Low complexity" evidence="6">
    <location>
        <begin position="33"/>
        <end position="44"/>
    </location>
</feature>
<dbReference type="FunFam" id="3.30.70.1350:FF:000012">
    <property type="entry name" value="Cation diffusion facilitator 10"/>
    <property type="match status" value="1"/>
</dbReference>